<dbReference type="Pfam" id="PF21205">
    <property type="entry name" value="Rep3_C"/>
    <property type="match status" value="1"/>
</dbReference>
<organism evidence="3 4">
    <name type="scientific">Psychrobacter phenylpyruvicus</name>
    <dbReference type="NCBI Taxonomy" id="29432"/>
    <lineage>
        <taxon>Bacteria</taxon>
        <taxon>Pseudomonadati</taxon>
        <taxon>Pseudomonadota</taxon>
        <taxon>Gammaproteobacteria</taxon>
        <taxon>Moraxellales</taxon>
        <taxon>Moraxellaceae</taxon>
        <taxon>Psychrobacter</taxon>
    </lineage>
</organism>
<evidence type="ECO:0000313" key="3">
    <source>
        <dbReference type="EMBL" id="SUD98822.1"/>
    </source>
</evidence>
<dbReference type="InterPro" id="IPR036390">
    <property type="entry name" value="WH_DNA-bd_sf"/>
</dbReference>
<dbReference type="AlphaFoldDB" id="A0A379LPL7"/>
<evidence type="ECO:0000259" key="2">
    <source>
        <dbReference type="Pfam" id="PF01051"/>
    </source>
</evidence>
<accession>A0A379LPL7</accession>
<gene>
    <name evidence="3" type="primary">repE_3</name>
    <name evidence="3" type="ORF">NCTC10526_02802</name>
</gene>
<feature type="domain" description="Initiator Rep protein WH1" evidence="2">
    <location>
        <begin position="16"/>
        <end position="198"/>
    </location>
</feature>
<dbReference type="InterPro" id="IPR000525">
    <property type="entry name" value="Initiator_Rep_WH1"/>
</dbReference>
<evidence type="ECO:0000256" key="1">
    <source>
        <dbReference type="ARBA" id="ARBA00038283"/>
    </source>
</evidence>
<dbReference type="GO" id="GO:0003887">
    <property type="term" value="F:DNA-directed DNA polymerase activity"/>
    <property type="evidence" value="ECO:0007669"/>
    <property type="project" value="InterPro"/>
</dbReference>
<dbReference type="EMBL" id="UGVC01000004">
    <property type="protein sequence ID" value="SUD98822.1"/>
    <property type="molecule type" value="Genomic_DNA"/>
</dbReference>
<keyword evidence="4" id="KW-1185">Reference proteome</keyword>
<dbReference type="InterPro" id="IPR036388">
    <property type="entry name" value="WH-like_DNA-bd_sf"/>
</dbReference>
<dbReference type="RefSeq" id="WP_227674098.1">
    <property type="nucleotide sequence ID" value="NZ_CAJHAQ010000002.1"/>
</dbReference>
<dbReference type="Gene3D" id="1.10.10.10">
    <property type="entry name" value="Winged helix-like DNA-binding domain superfamily/Winged helix DNA-binding domain"/>
    <property type="match status" value="2"/>
</dbReference>
<protein>
    <submittedName>
        <fullName evidence="3">Replication protein</fullName>
    </submittedName>
</protein>
<name>A0A379LPL7_9GAMM</name>
<evidence type="ECO:0000313" key="4">
    <source>
        <dbReference type="Proteomes" id="UP000254123"/>
    </source>
</evidence>
<dbReference type="Proteomes" id="UP000254123">
    <property type="component" value="Unassembled WGS sequence"/>
</dbReference>
<sequence length="364" mass="42983">MTTIVTSSNNKNPLAVMHNDLVRASYDMTVNELRLLLIVLSQMPKSEDEEFDPNQPCYVTKEDFVRLGVEPKNVVREIRTACKLMRKKEFRIDTPVGELIYPIFDSVLNVKDEVYKKLKDKYPNSKYDEEFIRELRLYNLLDVLDVVANSDANIVVRMVIHREVVPYLVKLRKNFTKLYLDEFFTFSSSYSFRIYFMMMQFRDEKKAKWWCKISLKDLRNALMLEDKYKANKDLKKWVIEAAIDEINNKSPIEASYELEMTGKKYTHLILKYQLKDKKKSKSIDVFESDEITSIKRLTDKQLARAVHSKKFMADYNGLVTAQSSVNQSSSAWISHMVEWVKKDPENFTKRPMQEYLDDEQAPRF</sequence>
<comment type="similarity">
    <text evidence="1">Belongs to the initiator RepB protein family.</text>
</comment>
<dbReference type="SUPFAM" id="SSF46785">
    <property type="entry name" value="Winged helix' DNA-binding domain"/>
    <property type="match status" value="2"/>
</dbReference>
<dbReference type="Pfam" id="PF01051">
    <property type="entry name" value="Rep3_N"/>
    <property type="match status" value="1"/>
</dbReference>
<dbReference type="GO" id="GO:0006270">
    <property type="term" value="P:DNA replication initiation"/>
    <property type="evidence" value="ECO:0007669"/>
    <property type="project" value="InterPro"/>
</dbReference>
<reference evidence="3 4" key="1">
    <citation type="submission" date="2018-06" db="EMBL/GenBank/DDBJ databases">
        <authorList>
            <consortium name="Pathogen Informatics"/>
            <person name="Doyle S."/>
        </authorList>
    </citation>
    <scope>NUCLEOTIDE SEQUENCE [LARGE SCALE GENOMIC DNA]</scope>
    <source>
        <strain evidence="3 4">NCTC10526</strain>
    </source>
</reference>
<proteinExistence type="inferred from homology"/>